<accession>A0AAQ3M7P4</accession>
<dbReference type="SUPFAM" id="SSF48264">
    <property type="entry name" value="Cytochrome P450"/>
    <property type="match status" value="1"/>
</dbReference>
<keyword evidence="5 7" id="KW-0408">Iron</keyword>
<evidence type="ECO:0000256" key="7">
    <source>
        <dbReference type="PIRSR" id="PIRSR602401-1"/>
    </source>
</evidence>
<feature type="transmembrane region" description="Helical" evidence="9">
    <location>
        <begin position="12"/>
        <end position="31"/>
    </location>
</feature>
<organism evidence="10 11">
    <name type="scientific">Acrodontium crateriforme</name>
    <dbReference type="NCBI Taxonomy" id="150365"/>
    <lineage>
        <taxon>Eukaryota</taxon>
        <taxon>Fungi</taxon>
        <taxon>Dikarya</taxon>
        <taxon>Ascomycota</taxon>
        <taxon>Pezizomycotina</taxon>
        <taxon>Dothideomycetes</taxon>
        <taxon>Dothideomycetidae</taxon>
        <taxon>Mycosphaerellales</taxon>
        <taxon>Teratosphaeriaceae</taxon>
        <taxon>Acrodontium</taxon>
    </lineage>
</organism>
<reference evidence="10 11" key="1">
    <citation type="submission" date="2023-11" db="EMBL/GenBank/DDBJ databases">
        <title>An acidophilic fungus is an integral part of prey digestion in a carnivorous sundew plant.</title>
        <authorList>
            <person name="Tsai I.J."/>
        </authorList>
    </citation>
    <scope>NUCLEOTIDE SEQUENCE [LARGE SCALE GENOMIC DNA]</scope>
    <source>
        <strain evidence="10">169a</strain>
    </source>
</reference>
<keyword evidence="11" id="KW-1185">Reference proteome</keyword>
<keyword evidence="7 8" id="KW-0349">Heme</keyword>
<keyword evidence="6 8" id="KW-0503">Monooxygenase</keyword>
<dbReference type="Gene3D" id="1.10.630.10">
    <property type="entry name" value="Cytochrome P450"/>
    <property type="match status" value="1"/>
</dbReference>
<dbReference type="InterPro" id="IPR017972">
    <property type="entry name" value="Cyt_P450_CS"/>
</dbReference>
<dbReference type="InterPro" id="IPR047146">
    <property type="entry name" value="Cyt_P450_E_CYP52_fungi"/>
</dbReference>
<evidence type="ECO:0000256" key="4">
    <source>
        <dbReference type="ARBA" id="ARBA00023002"/>
    </source>
</evidence>
<dbReference type="Proteomes" id="UP001303373">
    <property type="component" value="Chromosome 8"/>
</dbReference>
<dbReference type="PRINTS" id="PR00385">
    <property type="entry name" value="P450"/>
</dbReference>
<evidence type="ECO:0000256" key="8">
    <source>
        <dbReference type="RuleBase" id="RU000461"/>
    </source>
</evidence>
<keyword evidence="9" id="KW-0812">Transmembrane</keyword>
<evidence type="ECO:0000256" key="6">
    <source>
        <dbReference type="ARBA" id="ARBA00023033"/>
    </source>
</evidence>
<dbReference type="Pfam" id="PF00067">
    <property type="entry name" value="p450"/>
    <property type="match status" value="1"/>
</dbReference>
<dbReference type="AlphaFoldDB" id="A0AAQ3M7P4"/>
<evidence type="ECO:0008006" key="12">
    <source>
        <dbReference type="Google" id="ProtNLM"/>
    </source>
</evidence>
<evidence type="ECO:0000256" key="5">
    <source>
        <dbReference type="ARBA" id="ARBA00023004"/>
    </source>
</evidence>
<feature type="binding site" description="axial binding residue" evidence="7">
    <location>
        <position position="465"/>
    </location>
    <ligand>
        <name>heme</name>
        <dbReference type="ChEBI" id="CHEBI:30413"/>
    </ligand>
    <ligandPart>
        <name>Fe</name>
        <dbReference type="ChEBI" id="CHEBI:18248"/>
    </ligandPart>
</feature>
<comment type="cofactor">
    <cofactor evidence="1 7">
        <name>heme</name>
        <dbReference type="ChEBI" id="CHEBI:30413"/>
    </cofactor>
</comment>
<gene>
    <name evidence="10" type="ORF">R9X50_00529900</name>
</gene>
<dbReference type="InterPro" id="IPR002401">
    <property type="entry name" value="Cyt_P450_E_grp-I"/>
</dbReference>
<evidence type="ECO:0000256" key="2">
    <source>
        <dbReference type="ARBA" id="ARBA00010617"/>
    </source>
</evidence>
<name>A0AAQ3M7P4_9PEZI</name>
<dbReference type="GO" id="GO:0020037">
    <property type="term" value="F:heme binding"/>
    <property type="evidence" value="ECO:0007669"/>
    <property type="project" value="InterPro"/>
</dbReference>
<proteinExistence type="inferred from homology"/>
<dbReference type="PANTHER" id="PTHR24287">
    <property type="entry name" value="P450, PUTATIVE (EUROFUNG)-RELATED"/>
    <property type="match status" value="1"/>
</dbReference>
<dbReference type="GO" id="GO:0004497">
    <property type="term" value="F:monooxygenase activity"/>
    <property type="evidence" value="ECO:0007669"/>
    <property type="project" value="UniProtKB-KW"/>
</dbReference>
<dbReference type="PROSITE" id="PS00086">
    <property type="entry name" value="CYTOCHROME_P450"/>
    <property type="match status" value="1"/>
</dbReference>
<dbReference type="PANTHER" id="PTHR24287:SF17">
    <property type="entry name" value="P450, PUTATIVE (EUROFUNG)-RELATED"/>
    <property type="match status" value="1"/>
</dbReference>
<evidence type="ECO:0000256" key="1">
    <source>
        <dbReference type="ARBA" id="ARBA00001971"/>
    </source>
</evidence>
<keyword evidence="3 7" id="KW-0479">Metal-binding</keyword>
<comment type="similarity">
    <text evidence="2 8">Belongs to the cytochrome P450 family.</text>
</comment>
<evidence type="ECO:0000256" key="3">
    <source>
        <dbReference type="ARBA" id="ARBA00022723"/>
    </source>
</evidence>
<keyword evidence="4 8" id="KW-0560">Oxidoreductase</keyword>
<dbReference type="InterPro" id="IPR001128">
    <property type="entry name" value="Cyt_P450"/>
</dbReference>
<keyword evidence="9" id="KW-1133">Transmembrane helix</keyword>
<dbReference type="CDD" id="cd11063">
    <property type="entry name" value="CYP52"/>
    <property type="match status" value="1"/>
</dbReference>
<evidence type="ECO:0000313" key="10">
    <source>
        <dbReference type="EMBL" id="WPH02435.1"/>
    </source>
</evidence>
<evidence type="ECO:0000256" key="9">
    <source>
        <dbReference type="SAM" id="Phobius"/>
    </source>
</evidence>
<dbReference type="GO" id="GO:0005506">
    <property type="term" value="F:iron ion binding"/>
    <property type="evidence" value="ECO:0007669"/>
    <property type="project" value="InterPro"/>
</dbReference>
<dbReference type="EMBL" id="CP138587">
    <property type="protein sequence ID" value="WPH02435.1"/>
    <property type="molecule type" value="Genomic_DNA"/>
</dbReference>
<sequence length="518" mass="59159">MDIIHTATSLAGNMSAFIVIALLSILVYKLVERQNLQSRAKAFEQKYGAKPHAPFLKPSDPSGIMMLARILSANRKHDILGFFHSLFQHHGSTFMNYTWRRTTYFTNDPENIKCALSTRFEDWAIKALRQEAVKELLGDGIFTTDGAFWAHSRAMLRPAFEKSKIADLDHFEKHIQPLLSQIPTDGSTVDLQDLYHRLSMDTSMELLTGQSTDSLEIGTASRQEADDFIHNFQYGMDDATVRSRLGRLYFFLPHLWLKASKSIGQAHKFVDRYVDRAMKHKAALKAGTSTRMKGGFVFLEELAQHDEVDATRIRNETLNVLLAGRDTTASLLSNMWFMLARNKEVWKKLQDEVDELSGELPSYETLRDMKYIKYCAQETLRLFPPVPALTKLAVRDTVLPKGGGDGSSPLFVPKGSVLFYNMHSMMRQQSNFGPDSEEWRPERWSDPSLRPGWAYLPFGGGPRVCLGQQYALTETYYVTIRLMQHFRRIENRDDQPWKEKLTVTCCSLNGTQVGLYKD</sequence>
<dbReference type="InterPro" id="IPR036396">
    <property type="entry name" value="Cyt_P450_sf"/>
</dbReference>
<protein>
    <recommendedName>
        <fullName evidence="12">Cytochrome P450 alkane hydroxylase</fullName>
    </recommendedName>
</protein>
<dbReference type="PRINTS" id="PR00463">
    <property type="entry name" value="EP450I"/>
</dbReference>
<dbReference type="GO" id="GO:0016705">
    <property type="term" value="F:oxidoreductase activity, acting on paired donors, with incorporation or reduction of molecular oxygen"/>
    <property type="evidence" value="ECO:0007669"/>
    <property type="project" value="InterPro"/>
</dbReference>
<keyword evidence="9" id="KW-0472">Membrane</keyword>
<evidence type="ECO:0000313" key="11">
    <source>
        <dbReference type="Proteomes" id="UP001303373"/>
    </source>
</evidence>